<keyword evidence="1" id="KW-0812">Transmembrane</keyword>
<name>A0A6N8DSC5_RHOAC</name>
<dbReference type="EMBL" id="WNKS01000034">
    <property type="protein sequence ID" value="MTV33307.1"/>
    <property type="molecule type" value="Genomic_DNA"/>
</dbReference>
<gene>
    <name evidence="2" type="ORF">GJ654_20225</name>
</gene>
<dbReference type="Proteomes" id="UP000439113">
    <property type="component" value="Unassembled WGS sequence"/>
</dbReference>
<dbReference type="AlphaFoldDB" id="A0A6N8DSC5"/>
<reference evidence="2 3" key="1">
    <citation type="submission" date="2019-11" db="EMBL/GenBank/DDBJ databases">
        <title>Whole-genome sequence of a Rhodoblastus acidophilus DSM 142.</title>
        <authorList>
            <person name="Kyndt J.A."/>
            <person name="Meyer T.E."/>
        </authorList>
    </citation>
    <scope>NUCLEOTIDE SEQUENCE [LARGE SCALE GENOMIC DNA]</scope>
    <source>
        <strain evidence="2 3">DSM 142</strain>
    </source>
</reference>
<evidence type="ECO:0000313" key="2">
    <source>
        <dbReference type="EMBL" id="MTV33307.1"/>
    </source>
</evidence>
<comment type="caution">
    <text evidence="2">The sequence shown here is derived from an EMBL/GenBank/DDBJ whole genome shotgun (WGS) entry which is preliminary data.</text>
</comment>
<feature type="transmembrane region" description="Helical" evidence="1">
    <location>
        <begin position="20"/>
        <end position="37"/>
    </location>
</feature>
<accession>A0A6N8DSC5</accession>
<evidence type="ECO:0000313" key="3">
    <source>
        <dbReference type="Proteomes" id="UP000439113"/>
    </source>
</evidence>
<keyword evidence="1" id="KW-0472">Membrane</keyword>
<sequence length="65" mass="6799">MVGGRGAWGRGYRWPPGGAIAAGVAVGVLTAGAAAAYTSTRPPAAGLCWYYRDWTYTSGFWDVCP</sequence>
<protein>
    <submittedName>
        <fullName evidence="2">Uncharacterized protein</fullName>
    </submittedName>
</protein>
<evidence type="ECO:0000256" key="1">
    <source>
        <dbReference type="SAM" id="Phobius"/>
    </source>
</evidence>
<keyword evidence="1" id="KW-1133">Transmembrane helix</keyword>
<organism evidence="2 3">
    <name type="scientific">Rhodoblastus acidophilus</name>
    <name type="common">Rhodopseudomonas acidophila</name>
    <dbReference type="NCBI Taxonomy" id="1074"/>
    <lineage>
        <taxon>Bacteria</taxon>
        <taxon>Pseudomonadati</taxon>
        <taxon>Pseudomonadota</taxon>
        <taxon>Alphaproteobacteria</taxon>
        <taxon>Hyphomicrobiales</taxon>
        <taxon>Rhodoblastaceae</taxon>
        <taxon>Rhodoblastus</taxon>
    </lineage>
</organism>
<proteinExistence type="predicted"/>